<dbReference type="GO" id="GO:0003676">
    <property type="term" value="F:nucleic acid binding"/>
    <property type="evidence" value="ECO:0007669"/>
    <property type="project" value="InterPro"/>
</dbReference>
<comment type="caution">
    <text evidence="1">The sequence shown here is derived from an EMBL/GenBank/DDBJ whole genome shotgun (WGS) entry which is preliminary data.</text>
</comment>
<dbReference type="InterPro" id="IPR012337">
    <property type="entry name" value="RNaseH-like_sf"/>
</dbReference>
<organism evidence="1 2">
    <name type="scientific">Larinioides sclopetarius</name>
    <dbReference type="NCBI Taxonomy" id="280406"/>
    <lineage>
        <taxon>Eukaryota</taxon>
        <taxon>Metazoa</taxon>
        <taxon>Ecdysozoa</taxon>
        <taxon>Arthropoda</taxon>
        <taxon>Chelicerata</taxon>
        <taxon>Arachnida</taxon>
        <taxon>Araneae</taxon>
        <taxon>Araneomorphae</taxon>
        <taxon>Entelegynae</taxon>
        <taxon>Araneoidea</taxon>
        <taxon>Araneidae</taxon>
        <taxon>Larinioides</taxon>
    </lineage>
</organism>
<sequence>CHSNKVSRHTKSPVGQFPHVSARFKHIHLDIVGPLPPPESNYYCLTCVDRFSRWPEVYSMPDMKAGTCVQTFLQG</sequence>
<dbReference type="AlphaFoldDB" id="A0AAV1ZUG3"/>
<evidence type="ECO:0000313" key="1">
    <source>
        <dbReference type="EMBL" id="CAL1274162.1"/>
    </source>
</evidence>
<gene>
    <name evidence="1" type="ORF">LARSCL_LOCUS7322</name>
</gene>
<dbReference type="EMBL" id="CAXIEN010000075">
    <property type="protein sequence ID" value="CAL1274162.1"/>
    <property type="molecule type" value="Genomic_DNA"/>
</dbReference>
<dbReference type="Gene3D" id="3.30.420.10">
    <property type="entry name" value="Ribonuclease H-like superfamily/Ribonuclease H"/>
    <property type="match status" value="1"/>
</dbReference>
<name>A0AAV1ZUG3_9ARAC</name>
<evidence type="ECO:0008006" key="3">
    <source>
        <dbReference type="Google" id="ProtNLM"/>
    </source>
</evidence>
<evidence type="ECO:0000313" key="2">
    <source>
        <dbReference type="Proteomes" id="UP001497382"/>
    </source>
</evidence>
<feature type="non-terminal residue" evidence="1">
    <location>
        <position position="1"/>
    </location>
</feature>
<dbReference type="InterPro" id="IPR036397">
    <property type="entry name" value="RNaseH_sf"/>
</dbReference>
<reference evidence="1 2" key="1">
    <citation type="submission" date="2024-04" db="EMBL/GenBank/DDBJ databases">
        <authorList>
            <person name="Rising A."/>
            <person name="Reimegard J."/>
            <person name="Sonavane S."/>
            <person name="Akerstrom W."/>
            <person name="Nylinder S."/>
            <person name="Hedman E."/>
            <person name="Kallberg Y."/>
        </authorList>
    </citation>
    <scope>NUCLEOTIDE SEQUENCE [LARGE SCALE GENOMIC DNA]</scope>
</reference>
<proteinExistence type="predicted"/>
<protein>
    <recommendedName>
        <fullName evidence="3">Integrase catalytic domain-containing protein</fullName>
    </recommendedName>
</protein>
<dbReference type="SUPFAM" id="SSF53098">
    <property type="entry name" value="Ribonuclease H-like"/>
    <property type="match status" value="1"/>
</dbReference>
<dbReference type="Proteomes" id="UP001497382">
    <property type="component" value="Unassembled WGS sequence"/>
</dbReference>
<accession>A0AAV1ZUG3</accession>
<keyword evidence="2" id="KW-1185">Reference proteome</keyword>